<proteinExistence type="predicted"/>
<dbReference type="AlphaFoldDB" id="A0A8D8KS84"/>
<evidence type="ECO:0000313" key="1">
    <source>
        <dbReference type="EMBL" id="CAG6593778.1"/>
    </source>
</evidence>
<protein>
    <submittedName>
        <fullName evidence="1">(northern house mosquito) hypothetical protein</fullName>
    </submittedName>
</protein>
<name>A0A8D8KS84_CULPI</name>
<sequence length="108" mass="12214">MIFNRLIIKCFIQSASSCFSKIFFNYSSLKKAPFATISILNPDQNVSINQIALHLAYFPPSSAQLPLEKLELQLSLPQMVDVQGRAGRLTTNRTRPYLCYLCSRVLSI</sequence>
<dbReference type="EMBL" id="HBUE01331935">
    <property type="protein sequence ID" value="CAG6593778.1"/>
    <property type="molecule type" value="Transcribed_RNA"/>
</dbReference>
<reference evidence="1" key="1">
    <citation type="submission" date="2021-05" db="EMBL/GenBank/DDBJ databases">
        <authorList>
            <person name="Alioto T."/>
            <person name="Alioto T."/>
            <person name="Gomez Garrido J."/>
        </authorList>
    </citation>
    <scope>NUCLEOTIDE SEQUENCE</scope>
</reference>
<organism evidence="1">
    <name type="scientific">Culex pipiens</name>
    <name type="common">House mosquito</name>
    <dbReference type="NCBI Taxonomy" id="7175"/>
    <lineage>
        <taxon>Eukaryota</taxon>
        <taxon>Metazoa</taxon>
        <taxon>Ecdysozoa</taxon>
        <taxon>Arthropoda</taxon>
        <taxon>Hexapoda</taxon>
        <taxon>Insecta</taxon>
        <taxon>Pterygota</taxon>
        <taxon>Neoptera</taxon>
        <taxon>Endopterygota</taxon>
        <taxon>Diptera</taxon>
        <taxon>Nematocera</taxon>
        <taxon>Culicoidea</taxon>
        <taxon>Culicidae</taxon>
        <taxon>Culicinae</taxon>
        <taxon>Culicini</taxon>
        <taxon>Culex</taxon>
        <taxon>Culex</taxon>
    </lineage>
</organism>
<dbReference type="EMBL" id="HBUE01225219">
    <property type="protein sequence ID" value="CAG6541705.1"/>
    <property type="molecule type" value="Transcribed_RNA"/>
</dbReference>
<accession>A0A8D8KS84</accession>